<evidence type="ECO:0000256" key="6">
    <source>
        <dbReference type="ARBA" id="ARBA00022989"/>
    </source>
</evidence>
<evidence type="ECO:0000256" key="3">
    <source>
        <dbReference type="ARBA" id="ARBA00022670"/>
    </source>
</evidence>
<name>A0A366FID2_9HYPH</name>
<keyword evidence="10" id="KW-1185">Reference proteome</keyword>
<evidence type="ECO:0000256" key="2">
    <source>
        <dbReference type="ARBA" id="ARBA00022475"/>
    </source>
</evidence>
<dbReference type="RefSeq" id="WP_170153167.1">
    <property type="nucleotide sequence ID" value="NZ_QNRK01000011.1"/>
</dbReference>
<evidence type="ECO:0000256" key="5">
    <source>
        <dbReference type="ARBA" id="ARBA00022801"/>
    </source>
</evidence>
<dbReference type="AlphaFoldDB" id="A0A366FID2"/>
<keyword evidence="6 8" id="KW-1133">Transmembrane helix</keyword>
<evidence type="ECO:0000256" key="4">
    <source>
        <dbReference type="ARBA" id="ARBA00022692"/>
    </source>
</evidence>
<comment type="caution">
    <text evidence="9">The sequence shown here is derived from an EMBL/GenBank/DDBJ whole genome shotgun (WGS) entry which is preliminary data.</text>
</comment>
<sequence>MTVTQPSAAAALRRARVGDREIVLAFVVGVAVAISWRSVVAWSHGDFSAVALRDHSGVGAGELLALGVLAYLGLGIGRDDLLTRSDLAVMAACSLAFAFPMRMAAAVPLIVAGLKLLFHKNARISSIGQVLLALVGYEWLGPLLFHLVSPTLLEIETTVVQAALAPLNGGFARDGLAISAPTWSGVVVEEGCSAFHNISLSTLIWISLLKLQTLTMRSVYVLIALAMAAATILLNTLRIVLMAQSPELYDYWHNGAGVPIVTFVMLAVALVLCLGGMRLAAAR</sequence>
<evidence type="ECO:0000256" key="1">
    <source>
        <dbReference type="ARBA" id="ARBA00004651"/>
    </source>
</evidence>
<keyword evidence="7 8" id="KW-0472">Membrane</keyword>
<evidence type="ECO:0000256" key="8">
    <source>
        <dbReference type="SAM" id="Phobius"/>
    </source>
</evidence>
<dbReference type="NCBIfam" id="TIGR04178">
    <property type="entry name" value="exo_archaeo"/>
    <property type="match status" value="1"/>
</dbReference>
<dbReference type="GO" id="GO:0005886">
    <property type="term" value="C:plasma membrane"/>
    <property type="evidence" value="ECO:0007669"/>
    <property type="project" value="UniProtKB-SubCell"/>
</dbReference>
<dbReference type="GO" id="GO:0006508">
    <property type="term" value="P:proteolysis"/>
    <property type="evidence" value="ECO:0007669"/>
    <property type="project" value="UniProtKB-KW"/>
</dbReference>
<gene>
    <name evidence="9" type="ORF">DFR50_1112</name>
</gene>
<keyword evidence="3" id="KW-0645">Protease</keyword>
<dbReference type="Proteomes" id="UP000253529">
    <property type="component" value="Unassembled WGS sequence"/>
</dbReference>
<feature type="transmembrane region" description="Helical" evidence="8">
    <location>
        <begin position="260"/>
        <end position="281"/>
    </location>
</feature>
<keyword evidence="4 8" id="KW-0812">Transmembrane</keyword>
<dbReference type="EMBL" id="QNRK01000011">
    <property type="protein sequence ID" value="RBP13740.1"/>
    <property type="molecule type" value="Genomic_DNA"/>
</dbReference>
<evidence type="ECO:0000256" key="7">
    <source>
        <dbReference type="ARBA" id="ARBA00023136"/>
    </source>
</evidence>
<accession>A0A366FID2</accession>
<evidence type="ECO:0000313" key="10">
    <source>
        <dbReference type="Proteomes" id="UP000253529"/>
    </source>
</evidence>
<comment type="subcellular location">
    <subcellularLocation>
        <location evidence="1">Cell membrane</location>
        <topology evidence="1">Multi-pass membrane protein</topology>
    </subcellularLocation>
</comment>
<feature type="transmembrane region" description="Helical" evidence="8">
    <location>
        <begin position="219"/>
        <end position="240"/>
    </location>
</feature>
<proteinExistence type="predicted"/>
<feature type="transmembrane region" description="Helical" evidence="8">
    <location>
        <begin position="22"/>
        <end position="44"/>
    </location>
</feature>
<protein>
    <submittedName>
        <fullName evidence="9">Exosortase/archaeosortase family protein</fullName>
    </submittedName>
</protein>
<reference evidence="9 10" key="1">
    <citation type="submission" date="2018-06" db="EMBL/GenBank/DDBJ databases">
        <title>Genomic Encyclopedia of Type Strains, Phase IV (KMG-IV): sequencing the most valuable type-strain genomes for metagenomic binning, comparative biology and taxonomic classification.</title>
        <authorList>
            <person name="Goeker M."/>
        </authorList>
    </citation>
    <scope>NUCLEOTIDE SEQUENCE [LARGE SCALE GENOMIC DNA]</scope>
    <source>
        <strain evidence="9 10">DSM 24875</strain>
    </source>
</reference>
<feature type="transmembrane region" description="Helical" evidence="8">
    <location>
        <begin position="56"/>
        <end position="76"/>
    </location>
</feature>
<dbReference type="InterPro" id="IPR026392">
    <property type="entry name" value="Exo/Archaeosortase_dom"/>
</dbReference>
<keyword evidence="2" id="KW-1003">Cell membrane</keyword>
<evidence type="ECO:0000313" key="9">
    <source>
        <dbReference type="EMBL" id="RBP13740.1"/>
    </source>
</evidence>
<dbReference type="GO" id="GO:0008233">
    <property type="term" value="F:peptidase activity"/>
    <property type="evidence" value="ECO:0007669"/>
    <property type="project" value="UniProtKB-KW"/>
</dbReference>
<organism evidence="9 10">
    <name type="scientific">Roseiarcus fermentans</name>
    <dbReference type="NCBI Taxonomy" id="1473586"/>
    <lineage>
        <taxon>Bacteria</taxon>
        <taxon>Pseudomonadati</taxon>
        <taxon>Pseudomonadota</taxon>
        <taxon>Alphaproteobacteria</taxon>
        <taxon>Hyphomicrobiales</taxon>
        <taxon>Roseiarcaceae</taxon>
        <taxon>Roseiarcus</taxon>
    </lineage>
</organism>
<feature type="transmembrane region" description="Helical" evidence="8">
    <location>
        <begin position="88"/>
        <end position="114"/>
    </location>
</feature>
<feature type="transmembrane region" description="Helical" evidence="8">
    <location>
        <begin position="126"/>
        <end position="145"/>
    </location>
</feature>
<keyword evidence="5" id="KW-0378">Hydrolase</keyword>